<dbReference type="InterPro" id="IPR036390">
    <property type="entry name" value="WH_DNA-bd_sf"/>
</dbReference>
<dbReference type="SMART" id="SM00895">
    <property type="entry name" value="FCD"/>
    <property type="match status" value="1"/>
</dbReference>
<name>A0ABR5YZM4_9GAMM</name>
<dbReference type="Pfam" id="PF00392">
    <property type="entry name" value="GntR"/>
    <property type="match status" value="1"/>
</dbReference>
<accession>A0ABR5YZM4</accession>
<evidence type="ECO:0000256" key="2">
    <source>
        <dbReference type="ARBA" id="ARBA00023125"/>
    </source>
</evidence>
<evidence type="ECO:0000256" key="1">
    <source>
        <dbReference type="ARBA" id="ARBA00023015"/>
    </source>
</evidence>
<protein>
    <submittedName>
        <fullName evidence="5">GntR family transcriptional regulator</fullName>
    </submittedName>
</protein>
<evidence type="ECO:0000313" key="5">
    <source>
        <dbReference type="EMBL" id="MBA1273362.1"/>
    </source>
</evidence>
<keyword evidence="1" id="KW-0805">Transcription regulation</keyword>
<dbReference type="SUPFAM" id="SSF48008">
    <property type="entry name" value="GntR ligand-binding domain-like"/>
    <property type="match status" value="1"/>
</dbReference>
<dbReference type="EMBL" id="JAAMRF010000003">
    <property type="protein sequence ID" value="MBA1273362.1"/>
    <property type="molecule type" value="Genomic_DNA"/>
</dbReference>
<dbReference type="SMART" id="SM00345">
    <property type="entry name" value="HTH_GNTR"/>
    <property type="match status" value="1"/>
</dbReference>
<keyword evidence="6" id="KW-1185">Reference proteome</keyword>
<dbReference type="PANTHER" id="PTHR43537:SF51">
    <property type="entry name" value="HTH-TYPE TRANSCRIPTIONAL REGULATOR LGOR-RELATED"/>
    <property type="match status" value="1"/>
</dbReference>
<comment type="caution">
    <text evidence="5">The sequence shown here is derived from an EMBL/GenBank/DDBJ whole genome shotgun (WGS) entry which is preliminary data.</text>
</comment>
<evidence type="ECO:0000256" key="3">
    <source>
        <dbReference type="ARBA" id="ARBA00023163"/>
    </source>
</evidence>
<dbReference type="InterPro" id="IPR008920">
    <property type="entry name" value="TF_FadR/GntR_C"/>
</dbReference>
<dbReference type="CDD" id="cd07377">
    <property type="entry name" value="WHTH_GntR"/>
    <property type="match status" value="1"/>
</dbReference>
<dbReference type="Proteomes" id="UP000786387">
    <property type="component" value="Unassembled WGS sequence"/>
</dbReference>
<dbReference type="RefSeq" id="WP_181070281.1">
    <property type="nucleotide sequence ID" value="NZ_JAAMRF010000003.1"/>
</dbReference>
<gene>
    <name evidence="5" type="ORF">G7026_08350</name>
</gene>
<dbReference type="InterPro" id="IPR036388">
    <property type="entry name" value="WH-like_DNA-bd_sf"/>
</dbReference>
<dbReference type="InterPro" id="IPR011711">
    <property type="entry name" value="GntR_C"/>
</dbReference>
<feature type="domain" description="HTH gntR-type" evidence="4">
    <location>
        <begin position="2"/>
        <end position="69"/>
    </location>
</feature>
<reference evidence="5 6" key="1">
    <citation type="submission" date="2020-02" db="EMBL/GenBank/DDBJ databases">
        <title>Synteny-based analysis reveals conserved mechanism for high triclosan tolerance in Pseudomonas, as well as instances of horizontal transfer.</title>
        <authorList>
            <person name="Mcfarland A.G."/>
            <person name="Bertucci H.K."/>
            <person name="Litmann E."/>
            <person name="Shen J."/>
            <person name="Huttenhower C."/>
            <person name="Hartmann E.M."/>
        </authorList>
    </citation>
    <scope>NUCLEOTIDE SEQUENCE [LARGE SCALE GENOMIC DNA]</scope>
    <source>
        <strain evidence="5 6">115A1</strain>
    </source>
</reference>
<dbReference type="Gene3D" id="1.10.10.10">
    <property type="entry name" value="Winged helix-like DNA-binding domain superfamily/Winged helix DNA-binding domain"/>
    <property type="match status" value="1"/>
</dbReference>
<dbReference type="InterPro" id="IPR000524">
    <property type="entry name" value="Tscrpt_reg_HTH_GntR"/>
</dbReference>
<dbReference type="PANTHER" id="PTHR43537">
    <property type="entry name" value="TRANSCRIPTIONAL REGULATOR, GNTR FAMILY"/>
    <property type="match status" value="1"/>
</dbReference>
<organism evidence="5 6">
    <name type="scientific">Stutzerimonas azotifigens</name>
    <dbReference type="NCBI Taxonomy" id="291995"/>
    <lineage>
        <taxon>Bacteria</taxon>
        <taxon>Pseudomonadati</taxon>
        <taxon>Pseudomonadota</taxon>
        <taxon>Gammaproteobacteria</taxon>
        <taxon>Pseudomonadales</taxon>
        <taxon>Pseudomonadaceae</taxon>
        <taxon>Stutzerimonas</taxon>
    </lineage>
</organism>
<proteinExistence type="predicted"/>
<dbReference type="PROSITE" id="PS50949">
    <property type="entry name" value="HTH_GNTR"/>
    <property type="match status" value="1"/>
</dbReference>
<sequence length="234" mass="25714">MSKPGQHVLITLRKMIASGELPAGERLAEIPTAESLGVSRMPVRIAFRTLEQEGLLSKAGARGYVVRAVSPDEIAGAVEIRGVLEGLAARQAAERGLSPDIRAALEKCLDDGDALFAKGYVTEEDLEVYHDINLRFHQLLLEASGNPAIAVTLVRNENLPFASVSALAVNLSDLTREFRRFNFAHMQHHTVVDALVHGQGARAELIMREHANVTLRYREMLSAPHKDQVVILRK</sequence>
<keyword evidence="2" id="KW-0238">DNA-binding</keyword>
<dbReference type="SUPFAM" id="SSF46785">
    <property type="entry name" value="Winged helix' DNA-binding domain"/>
    <property type="match status" value="1"/>
</dbReference>
<dbReference type="Pfam" id="PF07729">
    <property type="entry name" value="FCD"/>
    <property type="match status" value="1"/>
</dbReference>
<evidence type="ECO:0000259" key="4">
    <source>
        <dbReference type="PROSITE" id="PS50949"/>
    </source>
</evidence>
<dbReference type="Gene3D" id="1.20.120.530">
    <property type="entry name" value="GntR ligand-binding domain-like"/>
    <property type="match status" value="1"/>
</dbReference>
<keyword evidence="3" id="KW-0804">Transcription</keyword>
<evidence type="ECO:0000313" key="6">
    <source>
        <dbReference type="Proteomes" id="UP000786387"/>
    </source>
</evidence>